<evidence type="ECO:0000256" key="4">
    <source>
        <dbReference type="PROSITE-ProRule" id="PRU00510"/>
    </source>
</evidence>
<dbReference type="GO" id="GO:0008270">
    <property type="term" value="F:zinc ion binding"/>
    <property type="evidence" value="ECO:0007669"/>
    <property type="project" value="UniProtKB-KW"/>
</dbReference>
<evidence type="ECO:0000313" key="8">
    <source>
        <dbReference type="Proteomes" id="UP000273405"/>
    </source>
</evidence>
<dbReference type="Proteomes" id="UP000273405">
    <property type="component" value="Unassembled WGS sequence"/>
</dbReference>
<evidence type="ECO:0000256" key="1">
    <source>
        <dbReference type="ARBA" id="ARBA00022723"/>
    </source>
</evidence>
<dbReference type="EMBL" id="RAWG01000017">
    <property type="protein sequence ID" value="RKH46852.1"/>
    <property type="molecule type" value="Genomic_DNA"/>
</dbReference>
<keyword evidence="1" id="KW-0479">Metal-binding</keyword>
<organism evidence="7 8">
    <name type="scientific">Corallococcus sicarius</name>
    <dbReference type="NCBI Taxonomy" id="2316726"/>
    <lineage>
        <taxon>Bacteria</taxon>
        <taxon>Pseudomonadati</taxon>
        <taxon>Myxococcota</taxon>
        <taxon>Myxococcia</taxon>
        <taxon>Myxococcales</taxon>
        <taxon>Cystobacterineae</taxon>
        <taxon>Myxococcaceae</taxon>
        <taxon>Corallococcus</taxon>
    </lineage>
</organism>
<evidence type="ECO:0000313" key="7">
    <source>
        <dbReference type="EMBL" id="RKH46852.1"/>
    </source>
</evidence>
<dbReference type="Gene3D" id="1.20.120.910">
    <property type="entry name" value="DksA, coiled-coil domain"/>
    <property type="match status" value="1"/>
</dbReference>
<accession>A0A3A8P365</accession>
<proteinExistence type="predicted"/>
<gene>
    <name evidence="7" type="ORF">D7X12_04450</name>
</gene>
<dbReference type="InterPro" id="IPR000962">
    <property type="entry name" value="Znf_DskA_TraR"/>
</dbReference>
<evidence type="ECO:0000256" key="2">
    <source>
        <dbReference type="ARBA" id="ARBA00022771"/>
    </source>
</evidence>
<sequence>MRMAALPFPERRAPPGASRPPMHRPCEAGAPDRGARRFPGGRNCCAHGRQPAHFFPERPAIPFPRAGMHPVCNRTSSGPGGGGHGGIPMNAMHGEVRQQLLHRRKTLLALRDLHRLAAEAVEDSGAPEWVDRAVALEEKQMIARLDALERWALHEVDQALERLRPDDTVQCEACGATVEPERLHALPEARRCLCCAARTR</sequence>
<name>A0A3A8P365_9BACT</name>
<reference evidence="8" key="1">
    <citation type="submission" date="2018-09" db="EMBL/GenBank/DDBJ databases">
        <authorList>
            <person name="Livingstone P.G."/>
            <person name="Whitworth D.E."/>
        </authorList>
    </citation>
    <scope>NUCLEOTIDE SEQUENCE [LARGE SCALE GENOMIC DNA]</scope>
    <source>
        <strain evidence="8">CA040B</strain>
    </source>
</reference>
<protein>
    <submittedName>
        <fullName evidence="7">TraR/DksA family transcriptional regulator</fullName>
    </submittedName>
</protein>
<dbReference type="Pfam" id="PF01258">
    <property type="entry name" value="zf-dskA_traR"/>
    <property type="match status" value="1"/>
</dbReference>
<comment type="caution">
    <text evidence="7">The sequence shown here is derived from an EMBL/GenBank/DDBJ whole genome shotgun (WGS) entry which is preliminary data.</text>
</comment>
<feature type="zinc finger region" description="dksA C4-type" evidence="4">
    <location>
        <begin position="171"/>
        <end position="195"/>
    </location>
</feature>
<evidence type="ECO:0000256" key="5">
    <source>
        <dbReference type="SAM" id="MobiDB-lite"/>
    </source>
</evidence>
<feature type="region of interest" description="Disordered" evidence="5">
    <location>
        <begin position="1"/>
        <end position="34"/>
    </location>
</feature>
<dbReference type="PANTHER" id="PTHR33823:SF4">
    <property type="entry name" value="GENERAL STRESS PROTEIN 16O"/>
    <property type="match status" value="1"/>
</dbReference>
<dbReference type="PROSITE" id="PS51128">
    <property type="entry name" value="ZF_DKSA_2"/>
    <property type="match status" value="1"/>
</dbReference>
<feature type="domain" description="Zinc finger DksA/TraR C4-type" evidence="6">
    <location>
        <begin position="171"/>
        <end position="198"/>
    </location>
</feature>
<dbReference type="AlphaFoldDB" id="A0A3A8P365"/>
<evidence type="ECO:0000259" key="6">
    <source>
        <dbReference type="Pfam" id="PF01258"/>
    </source>
</evidence>
<keyword evidence="2" id="KW-0863">Zinc-finger</keyword>
<dbReference type="PANTHER" id="PTHR33823">
    <property type="entry name" value="RNA POLYMERASE-BINDING TRANSCRIPTION FACTOR DKSA-RELATED"/>
    <property type="match status" value="1"/>
</dbReference>
<keyword evidence="3" id="KW-0862">Zinc</keyword>
<dbReference type="SUPFAM" id="SSF109635">
    <property type="entry name" value="DnaK suppressor protein DksA, alpha-hairpin domain"/>
    <property type="match status" value="1"/>
</dbReference>
<evidence type="ECO:0000256" key="3">
    <source>
        <dbReference type="ARBA" id="ARBA00022833"/>
    </source>
</evidence>
<keyword evidence="8" id="KW-1185">Reference proteome</keyword>
<dbReference type="InterPro" id="IPR037187">
    <property type="entry name" value="DnaK_N"/>
</dbReference>